<reference evidence="2 3" key="1">
    <citation type="submission" date="2023-09" db="EMBL/GenBank/DDBJ databases">
        <title>Multi-omics analysis of a traditional fermented food reveals byproduct-associated fungal strains for waste-to-food upcycling.</title>
        <authorList>
            <consortium name="Lawrence Berkeley National Laboratory"/>
            <person name="Rekdal V.M."/>
            <person name="Villalobos-Escobedo J.M."/>
            <person name="Rodriguez-Valeron N."/>
            <person name="Garcia M.O."/>
            <person name="Vasquez D.P."/>
            <person name="Damayanti I."/>
            <person name="Sorensen P.M."/>
            <person name="Baidoo E.E."/>
            <person name="De Carvalho A.C."/>
            <person name="Riley R."/>
            <person name="Lipzen A."/>
            <person name="He G."/>
            <person name="Yan M."/>
            <person name="Haridas S."/>
            <person name="Daum C."/>
            <person name="Yoshinaga Y."/>
            <person name="Ng V."/>
            <person name="Grigoriev I.V."/>
            <person name="Munk R."/>
            <person name="Nuraida L."/>
            <person name="Wijaya C.H."/>
            <person name="Morales P.-C."/>
            <person name="Keasling J.D."/>
        </authorList>
    </citation>
    <scope>NUCLEOTIDE SEQUENCE [LARGE SCALE GENOMIC DNA]</scope>
    <source>
        <strain evidence="2 3">FGSC 2613</strain>
    </source>
</reference>
<dbReference type="PANTHER" id="PTHR43832">
    <property type="match status" value="1"/>
</dbReference>
<dbReference type="Gene3D" id="3.40.50.150">
    <property type="entry name" value="Vaccinia Virus protein VP39"/>
    <property type="match status" value="1"/>
</dbReference>
<evidence type="ECO:0000313" key="2">
    <source>
        <dbReference type="EMBL" id="KAL0467371.1"/>
    </source>
</evidence>
<evidence type="ECO:0000313" key="3">
    <source>
        <dbReference type="Proteomes" id="UP001451303"/>
    </source>
</evidence>
<dbReference type="Proteomes" id="UP001451303">
    <property type="component" value="Unassembled WGS sequence"/>
</dbReference>
<dbReference type="GO" id="GO:0032259">
    <property type="term" value="P:methylation"/>
    <property type="evidence" value="ECO:0007669"/>
    <property type="project" value="UniProtKB-KW"/>
</dbReference>
<dbReference type="SUPFAM" id="SSF53335">
    <property type="entry name" value="S-adenosyl-L-methionine-dependent methyltransferases"/>
    <property type="match status" value="1"/>
</dbReference>
<evidence type="ECO:0000256" key="1">
    <source>
        <dbReference type="ARBA" id="ARBA00010815"/>
    </source>
</evidence>
<keyword evidence="2" id="KW-0808">Transferase</keyword>
<proteinExistence type="inferred from homology"/>
<keyword evidence="3" id="KW-1185">Reference proteome</keyword>
<comment type="similarity">
    <text evidence="1">Belongs to the CFA/CMAS family.</text>
</comment>
<sequence length="307" mass="35675">MNFFETVRHQPIAFETDAANRQNYEIATGIMANMLGPRIKYSCSYYPTGNESLGEAEEKMLDLYIERLGLEAGMRFLDLGCGWGAAVLYFAEKIPGMEVVGFSNSRTQKEYIDARAYELGLVNLRIITGNCTDYEFEPDYFDRALSVELFEHMKNYEGLMAKMSRALRPGGQLLVHHFCHRTTPYHYEDGWMARTFFTGGTMPSSDLLLYFQKDLVIKKHWWINGYHYSKSLEHWLENTMARRERMMPHLVETYGEEMAVVWHNRWQIFHLASSEMFKTDGGDTWGVTHALFEKPDMEMQALGLQIV</sequence>
<keyword evidence="2" id="KW-0489">Methyltransferase</keyword>
<protein>
    <submittedName>
        <fullName evidence="2">S-adenosyl-L-methionine-dependent methyltransferase</fullName>
    </submittedName>
</protein>
<dbReference type="EMBL" id="JAVLET010000010">
    <property type="protein sequence ID" value="KAL0467371.1"/>
    <property type="molecule type" value="Genomic_DNA"/>
</dbReference>
<comment type="caution">
    <text evidence="2">The sequence shown here is derived from an EMBL/GenBank/DDBJ whole genome shotgun (WGS) entry which is preliminary data.</text>
</comment>
<gene>
    <name evidence="2" type="ORF">QR685DRAFT_534201</name>
</gene>
<dbReference type="PANTHER" id="PTHR43832:SF1">
    <property type="entry name" value="S-ADENOSYL-L-METHIONINE-DEPENDENT METHYLTRANSFERASES SUPERFAMILY PROTEIN"/>
    <property type="match status" value="1"/>
</dbReference>
<name>A0ABR3D3V7_NEUIN</name>
<dbReference type="InterPro" id="IPR029063">
    <property type="entry name" value="SAM-dependent_MTases_sf"/>
</dbReference>
<dbReference type="Pfam" id="PF02353">
    <property type="entry name" value="CMAS"/>
    <property type="match status" value="1"/>
</dbReference>
<accession>A0ABR3D3V7</accession>
<organism evidence="2 3">
    <name type="scientific">Neurospora intermedia</name>
    <dbReference type="NCBI Taxonomy" id="5142"/>
    <lineage>
        <taxon>Eukaryota</taxon>
        <taxon>Fungi</taxon>
        <taxon>Dikarya</taxon>
        <taxon>Ascomycota</taxon>
        <taxon>Pezizomycotina</taxon>
        <taxon>Sordariomycetes</taxon>
        <taxon>Sordariomycetidae</taxon>
        <taxon>Sordariales</taxon>
        <taxon>Sordariaceae</taxon>
        <taxon>Neurospora</taxon>
    </lineage>
</organism>
<dbReference type="CDD" id="cd02440">
    <property type="entry name" value="AdoMet_MTases"/>
    <property type="match status" value="1"/>
</dbReference>
<dbReference type="GO" id="GO:0008168">
    <property type="term" value="F:methyltransferase activity"/>
    <property type="evidence" value="ECO:0007669"/>
    <property type="project" value="UniProtKB-KW"/>
</dbReference>